<sequence>MSALLLGIDIGTSSSKGVLTRPDGTVVAQAHVPHAVSSPHPGWAEQDAERVWWADVVELCRRLLPGAEASVAAVCVSGIGPCLLPVDTTGRPLRPAILYGVDTRATREIGELTRRYGEESLLCRGGSILTSQAVGPKLAWLRRNEPEVYARTDRFLMASSYAVERLTGEYVLDHHSASQCDPLYDLHTASWIEEIAAEVAPGVRLPRLLWSGEVAGRVTAEAAWETGIPVGTPVAAGTIDAWAEALSVGVTEPGDCMLMYGTTMFLLEVLDRPVVDRRLWATRGVTPGTANLAGGMATSGAVTDWLRRLTGGRFEELTAEATEVPAGSEALVMLPYFAGERTPLFDPDARGAVLGLTLQHGRAHLYRAALEATAYAVLHHLEVMGEAGAAPSRLIAVGGGTTGDLWTQIVSDVTGRAQDLPEQRIGASYGDALLAARAVGLADEGTTWATIGRTVRPRAENRAVYQELYTIYRELYPATRQQAHRLAAHQRGIAPAPGTDSSTPG</sequence>
<reference evidence="9 10" key="1">
    <citation type="submission" date="2024-06" db="EMBL/GenBank/DDBJ databases">
        <title>The Natural Products Discovery Center: Release of the First 8490 Sequenced Strains for Exploring Actinobacteria Biosynthetic Diversity.</title>
        <authorList>
            <person name="Kalkreuter E."/>
            <person name="Kautsar S.A."/>
            <person name="Yang D."/>
            <person name="Bader C.D."/>
            <person name="Teijaro C.N."/>
            <person name="Fluegel L."/>
            <person name="Davis C.M."/>
            <person name="Simpson J.R."/>
            <person name="Lauterbach L."/>
            <person name="Steele A.D."/>
            <person name="Gui C."/>
            <person name="Meng S."/>
            <person name="Li G."/>
            <person name="Viehrig K."/>
            <person name="Ye F."/>
            <person name="Su P."/>
            <person name="Kiefer A.F."/>
            <person name="Nichols A."/>
            <person name="Cepeda A.J."/>
            <person name="Yan W."/>
            <person name="Fan B."/>
            <person name="Jiang Y."/>
            <person name="Adhikari A."/>
            <person name="Zheng C.-J."/>
            <person name="Schuster L."/>
            <person name="Cowan T.M."/>
            <person name="Smanski M.J."/>
            <person name="Chevrette M.G."/>
            <person name="De Carvalho L.P.S."/>
            <person name="Shen B."/>
        </authorList>
    </citation>
    <scope>NUCLEOTIDE SEQUENCE [LARGE SCALE GENOMIC DNA]</scope>
    <source>
        <strain evidence="9 10">NPDC020594</strain>
    </source>
</reference>
<dbReference type="PANTHER" id="PTHR43095">
    <property type="entry name" value="SUGAR KINASE"/>
    <property type="match status" value="1"/>
</dbReference>
<dbReference type="RefSeq" id="WP_053212693.1">
    <property type="nucleotide sequence ID" value="NZ_JBFAEG010000036.1"/>
</dbReference>
<dbReference type="PROSITE" id="PS00445">
    <property type="entry name" value="FGGY_KINASES_2"/>
    <property type="match status" value="1"/>
</dbReference>
<evidence type="ECO:0000259" key="7">
    <source>
        <dbReference type="Pfam" id="PF00370"/>
    </source>
</evidence>
<keyword evidence="2" id="KW-0119">Carbohydrate metabolism</keyword>
<dbReference type="Pfam" id="PF00370">
    <property type="entry name" value="FGGY_N"/>
    <property type="match status" value="1"/>
</dbReference>
<evidence type="ECO:0000313" key="9">
    <source>
        <dbReference type="EMBL" id="MEU5712466.1"/>
    </source>
</evidence>
<feature type="domain" description="Carbohydrate kinase FGGY C-terminal" evidence="8">
    <location>
        <begin position="257"/>
        <end position="438"/>
    </location>
</feature>
<feature type="domain" description="Carbohydrate kinase FGGY N-terminal" evidence="7">
    <location>
        <begin position="5"/>
        <end position="245"/>
    </location>
</feature>
<dbReference type="Proteomes" id="UP001551011">
    <property type="component" value="Unassembled WGS sequence"/>
</dbReference>
<evidence type="ECO:0000256" key="3">
    <source>
        <dbReference type="ARBA" id="ARBA00022679"/>
    </source>
</evidence>
<keyword evidence="2" id="KW-0859">Xylose metabolism</keyword>
<evidence type="ECO:0000313" key="10">
    <source>
        <dbReference type="Proteomes" id="UP001551011"/>
    </source>
</evidence>
<comment type="similarity">
    <text evidence="1 5">Belongs to the FGGY kinase family.</text>
</comment>
<accession>A0ABV3AKJ3</accession>
<dbReference type="InterPro" id="IPR018484">
    <property type="entry name" value="FGGY_N"/>
</dbReference>
<feature type="region of interest" description="Disordered" evidence="6">
    <location>
        <begin position="486"/>
        <end position="505"/>
    </location>
</feature>
<dbReference type="GO" id="GO:0016301">
    <property type="term" value="F:kinase activity"/>
    <property type="evidence" value="ECO:0007669"/>
    <property type="project" value="UniProtKB-KW"/>
</dbReference>
<organism evidence="9 10">
    <name type="scientific">Streptomyces flaveolus</name>
    <dbReference type="NCBI Taxonomy" id="67297"/>
    <lineage>
        <taxon>Bacteria</taxon>
        <taxon>Bacillati</taxon>
        <taxon>Actinomycetota</taxon>
        <taxon>Actinomycetes</taxon>
        <taxon>Kitasatosporales</taxon>
        <taxon>Streptomycetaceae</taxon>
        <taxon>Streptomyces</taxon>
    </lineage>
</organism>
<dbReference type="InterPro" id="IPR043129">
    <property type="entry name" value="ATPase_NBD"/>
</dbReference>
<dbReference type="EC" id="2.7.1.-" evidence="9"/>
<dbReference type="InterPro" id="IPR018483">
    <property type="entry name" value="Carb_kinase_FGGY_CS"/>
</dbReference>
<evidence type="ECO:0000256" key="4">
    <source>
        <dbReference type="ARBA" id="ARBA00022777"/>
    </source>
</evidence>
<dbReference type="EMBL" id="JBFAEG010000036">
    <property type="protein sequence ID" value="MEU5712466.1"/>
    <property type="molecule type" value="Genomic_DNA"/>
</dbReference>
<evidence type="ECO:0000256" key="2">
    <source>
        <dbReference type="ARBA" id="ARBA00022629"/>
    </source>
</evidence>
<dbReference type="PANTHER" id="PTHR43095:SF5">
    <property type="entry name" value="XYLULOSE KINASE"/>
    <property type="match status" value="1"/>
</dbReference>
<dbReference type="InterPro" id="IPR050406">
    <property type="entry name" value="FGGY_Carb_Kinase"/>
</dbReference>
<keyword evidence="3 5" id="KW-0808">Transferase</keyword>
<dbReference type="InterPro" id="IPR000577">
    <property type="entry name" value="Carb_kinase_FGGY"/>
</dbReference>
<dbReference type="InterPro" id="IPR018485">
    <property type="entry name" value="FGGY_C"/>
</dbReference>
<keyword evidence="4 5" id="KW-0418">Kinase</keyword>
<dbReference type="Pfam" id="PF02782">
    <property type="entry name" value="FGGY_C"/>
    <property type="match status" value="1"/>
</dbReference>
<dbReference type="Gene3D" id="3.30.420.40">
    <property type="match status" value="2"/>
</dbReference>
<comment type="caution">
    <text evidence="9">The sequence shown here is derived from an EMBL/GenBank/DDBJ whole genome shotgun (WGS) entry which is preliminary data.</text>
</comment>
<dbReference type="SUPFAM" id="SSF53067">
    <property type="entry name" value="Actin-like ATPase domain"/>
    <property type="match status" value="2"/>
</dbReference>
<evidence type="ECO:0000256" key="1">
    <source>
        <dbReference type="ARBA" id="ARBA00009156"/>
    </source>
</evidence>
<dbReference type="CDD" id="cd07804">
    <property type="entry name" value="ASKHA_NBD_FGGY_RrXK-like"/>
    <property type="match status" value="1"/>
</dbReference>
<evidence type="ECO:0000256" key="5">
    <source>
        <dbReference type="RuleBase" id="RU003733"/>
    </source>
</evidence>
<dbReference type="PIRSF" id="PIRSF000538">
    <property type="entry name" value="GlpK"/>
    <property type="match status" value="1"/>
</dbReference>
<keyword evidence="10" id="KW-1185">Reference proteome</keyword>
<proteinExistence type="inferred from homology"/>
<evidence type="ECO:0000259" key="8">
    <source>
        <dbReference type="Pfam" id="PF02782"/>
    </source>
</evidence>
<evidence type="ECO:0000256" key="6">
    <source>
        <dbReference type="SAM" id="MobiDB-lite"/>
    </source>
</evidence>
<protein>
    <submittedName>
        <fullName evidence="9">FGGY-family carbohydrate kinase</fullName>
        <ecNumber evidence="9">2.7.1.-</ecNumber>
    </submittedName>
</protein>
<gene>
    <name evidence="9" type="ORF">AB0H04_37490</name>
</gene>
<name>A0ABV3AKJ3_9ACTN</name>